<dbReference type="InterPro" id="IPR015424">
    <property type="entry name" value="PyrdxlP-dep_Trfase"/>
</dbReference>
<dbReference type="InterPro" id="IPR015421">
    <property type="entry name" value="PyrdxlP-dep_Trfase_major"/>
</dbReference>
<dbReference type="Gene3D" id="3.40.640.10">
    <property type="entry name" value="Type I PLP-dependent aspartate aminotransferase-like (Major domain)"/>
    <property type="match status" value="1"/>
</dbReference>
<dbReference type="Gene3D" id="3.90.1150.10">
    <property type="entry name" value="Aspartate Aminotransferase, domain 1"/>
    <property type="match status" value="1"/>
</dbReference>
<keyword evidence="3" id="KW-1185">Reference proteome</keyword>
<sequence>MGVLRFDAARIRPDYFAVHGYKWLLCPRGAAWLVTRPDRLSELKPLVPGWKSTNPPYQYFGGPANLAQDARRGDASPAWFSWIGAKAALELLTSLDADQVERHCLELAGQLTGQARAIGLRRVTDGPGSHIVVLHTDKADHVALRLREHGVRATALSDRIRFGFHYFNEEPDVVATMRVLRGGR</sequence>
<dbReference type="RefSeq" id="WP_281429029.1">
    <property type="nucleotide sequence ID" value="NZ_JBHUCM010000031.1"/>
</dbReference>
<name>A0ABW4GHY8_9ACTN</name>
<protein>
    <submittedName>
        <fullName evidence="2">Aminotransferase class V-fold PLP-dependent enzyme</fullName>
    </submittedName>
</protein>
<gene>
    <name evidence="2" type="ORF">ACFSJ0_33710</name>
</gene>
<feature type="domain" description="Aminotransferase class V" evidence="1">
    <location>
        <begin position="5"/>
        <end position="151"/>
    </location>
</feature>
<proteinExistence type="predicted"/>
<dbReference type="GO" id="GO:0008483">
    <property type="term" value="F:transaminase activity"/>
    <property type="evidence" value="ECO:0007669"/>
    <property type="project" value="UniProtKB-KW"/>
</dbReference>
<dbReference type="Proteomes" id="UP001597097">
    <property type="component" value="Unassembled WGS sequence"/>
</dbReference>
<dbReference type="EMBL" id="JBHUCM010000031">
    <property type="protein sequence ID" value="MFD1542049.1"/>
    <property type="molecule type" value="Genomic_DNA"/>
</dbReference>
<comment type="caution">
    <text evidence="2">The sequence shown here is derived from an EMBL/GenBank/DDBJ whole genome shotgun (WGS) entry which is preliminary data.</text>
</comment>
<accession>A0ABW4GHY8</accession>
<keyword evidence="2" id="KW-0808">Transferase</keyword>
<dbReference type="InterPro" id="IPR015422">
    <property type="entry name" value="PyrdxlP-dep_Trfase_small"/>
</dbReference>
<dbReference type="SUPFAM" id="SSF53383">
    <property type="entry name" value="PLP-dependent transferases"/>
    <property type="match status" value="1"/>
</dbReference>
<reference evidence="3" key="1">
    <citation type="journal article" date="2019" name="Int. J. Syst. Evol. Microbiol.">
        <title>The Global Catalogue of Microorganisms (GCM) 10K type strain sequencing project: providing services to taxonomists for standard genome sequencing and annotation.</title>
        <authorList>
            <consortium name="The Broad Institute Genomics Platform"/>
            <consortium name="The Broad Institute Genome Sequencing Center for Infectious Disease"/>
            <person name="Wu L."/>
            <person name="Ma J."/>
        </authorList>
    </citation>
    <scope>NUCLEOTIDE SEQUENCE [LARGE SCALE GENOMIC DNA]</scope>
    <source>
        <strain evidence="3">CGMCC 1.15399</strain>
    </source>
</reference>
<dbReference type="InterPro" id="IPR000192">
    <property type="entry name" value="Aminotrans_V_dom"/>
</dbReference>
<dbReference type="Pfam" id="PF00266">
    <property type="entry name" value="Aminotran_5"/>
    <property type="match status" value="1"/>
</dbReference>
<keyword evidence="2" id="KW-0032">Aminotransferase</keyword>
<evidence type="ECO:0000259" key="1">
    <source>
        <dbReference type="Pfam" id="PF00266"/>
    </source>
</evidence>
<evidence type="ECO:0000313" key="2">
    <source>
        <dbReference type="EMBL" id="MFD1542049.1"/>
    </source>
</evidence>
<organism evidence="2 3">
    <name type="scientific">Nonomuraea guangzhouensis</name>
    <dbReference type="NCBI Taxonomy" id="1291555"/>
    <lineage>
        <taxon>Bacteria</taxon>
        <taxon>Bacillati</taxon>
        <taxon>Actinomycetota</taxon>
        <taxon>Actinomycetes</taxon>
        <taxon>Streptosporangiales</taxon>
        <taxon>Streptosporangiaceae</taxon>
        <taxon>Nonomuraea</taxon>
    </lineage>
</organism>
<evidence type="ECO:0000313" key="3">
    <source>
        <dbReference type="Proteomes" id="UP001597097"/>
    </source>
</evidence>